<dbReference type="AlphaFoldDB" id="A0A251RHX5"/>
<keyword evidence="1" id="KW-0472">Membrane</keyword>
<organism evidence="2 3">
    <name type="scientific">Prunus persica</name>
    <name type="common">Peach</name>
    <name type="synonym">Amygdalus persica</name>
    <dbReference type="NCBI Taxonomy" id="3760"/>
    <lineage>
        <taxon>Eukaryota</taxon>
        <taxon>Viridiplantae</taxon>
        <taxon>Streptophyta</taxon>
        <taxon>Embryophyta</taxon>
        <taxon>Tracheophyta</taxon>
        <taxon>Spermatophyta</taxon>
        <taxon>Magnoliopsida</taxon>
        <taxon>eudicotyledons</taxon>
        <taxon>Gunneridae</taxon>
        <taxon>Pentapetalae</taxon>
        <taxon>rosids</taxon>
        <taxon>fabids</taxon>
        <taxon>Rosales</taxon>
        <taxon>Rosaceae</taxon>
        <taxon>Amygdaloideae</taxon>
        <taxon>Amygdaleae</taxon>
        <taxon>Prunus</taxon>
    </lineage>
</organism>
<keyword evidence="1" id="KW-1133">Transmembrane helix</keyword>
<feature type="transmembrane region" description="Helical" evidence="1">
    <location>
        <begin position="18"/>
        <end position="38"/>
    </location>
</feature>
<proteinExistence type="predicted"/>
<name>A0A251RHX5_PRUPE</name>
<gene>
    <name evidence="2" type="ORF">PRUPE_1G543600</name>
</gene>
<protein>
    <submittedName>
        <fullName evidence="2">Uncharacterized protein</fullName>
    </submittedName>
</protein>
<dbReference type="EMBL" id="CM007651">
    <property type="protein sequence ID" value="ONI35572.1"/>
    <property type="molecule type" value="Genomic_DNA"/>
</dbReference>
<keyword evidence="1" id="KW-0812">Transmembrane</keyword>
<dbReference type="Proteomes" id="UP000006882">
    <property type="component" value="Chromosome G1"/>
</dbReference>
<feature type="transmembrane region" description="Helical" evidence="1">
    <location>
        <begin position="97"/>
        <end position="115"/>
    </location>
</feature>
<evidence type="ECO:0000313" key="2">
    <source>
        <dbReference type="EMBL" id="ONI35572.1"/>
    </source>
</evidence>
<accession>A0A251RHX5</accession>
<feature type="transmembrane region" description="Helical" evidence="1">
    <location>
        <begin position="50"/>
        <end position="68"/>
    </location>
</feature>
<reference evidence="2 3" key="1">
    <citation type="journal article" date="2013" name="Nat. Genet.">
        <title>The high-quality draft genome of peach (Prunus persica) identifies unique patterns of genetic diversity, domestication and genome evolution.</title>
        <authorList>
            <consortium name="International Peach Genome Initiative"/>
            <person name="Verde I."/>
            <person name="Abbott A.G."/>
            <person name="Scalabrin S."/>
            <person name="Jung S."/>
            <person name="Shu S."/>
            <person name="Marroni F."/>
            <person name="Zhebentyayeva T."/>
            <person name="Dettori M.T."/>
            <person name="Grimwood J."/>
            <person name="Cattonaro F."/>
            <person name="Zuccolo A."/>
            <person name="Rossini L."/>
            <person name="Jenkins J."/>
            <person name="Vendramin E."/>
            <person name="Meisel L.A."/>
            <person name="Decroocq V."/>
            <person name="Sosinski B."/>
            <person name="Prochnik S."/>
            <person name="Mitros T."/>
            <person name="Policriti A."/>
            <person name="Cipriani G."/>
            <person name="Dondini L."/>
            <person name="Ficklin S."/>
            <person name="Goodstein D.M."/>
            <person name="Xuan P."/>
            <person name="Del Fabbro C."/>
            <person name="Aramini V."/>
            <person name="Copetti D."/>
            <person name="Gonzalez S."/>
            <person name="Horner D.S."/>
            <person name="Falchi R."/>
            <person name="Lucas S."/>
            <person name="Mica E."/>
            <person name="Maldonado J."/>
            <person name="Lazzari B."/>
            <person name="Bielenberg D."/>
            <person name="Pirona R."/>
            <person name="Miculan M."/>
            <person name="Barakat A."/>
            <person name="Testolin R."/>
            <person name="Stella A."/>
            <person name="Tartarini S."/>
            <person name="Tonutti P."/>
            <person name="Arus P."/>
            <person name="Orellana A."/>
            <person name="Wells C."/>
            <person name="Main D."/>
            <person name="Vizzotto G."/>
            <person name="Silva H."/>
            <person name="Salamini F."/>
            <person name="Schmutz J."/>
            <person name="Morgante M."/>
            <person name="Rokhsar D.S."/>
        </authorList>
    </citation>
    <scope>NUCLEOTIDE SEQUENCE [LARGE SCALE GENOMIC DNA]</scope>
    <source>
        <strain evidence="3">cv. Nemared</strain>
    </source>
</reference>
<dbReference type="Gramene" id="ONI35572">
    <property type="protein sequence ID" value="ONI35572"/>
    <property type="gene ID" value="PRUPE_1G543600"/>
</dbReference>
<sequence>MGVHRTISTSGPLWVTRVLPGVVSAATVVFLRMSISSFSSPICKPMIDRVGLISFLLILLVLAALHVLEPIGQLSRHLFGIETPIGYDPFESLKKHLQPVGLGALVVALFFLGNYQSSVHATYWGI</sequence>
<keyword evidence="3" id="KW-1185">Reference proteome</keyword>
<evidence type="ECO:0000313" key="3">
    <source>
        <dbReference type="Proteomes" id="UP000006882"/>
    </source>
</evidence>
<evidence type="ECO:0000256" key="1">
    <source>
        <dbReference type="SAM" id="Phobius"/>
    </source>
</evidence>